<organism evidence="13 14">
    <name type="scientific">Porites evermanni</name>
    <dbReference type="NCBI Taxonomy" id="104178"/>
    <lineage>
        <taxon>Eukaryota</taxon>
        <taxon>Metazoa</taxon>
        <taxon>Cnidaria</taxon>
        <taxon>Anthozoa</taxon>
        <taxon>Hexacorallia</taxon>
        <taxon>Scleractinia</taxon>
        <taxon>Fungiina</taxon>
        <taxon>Poritidae</taxon>
        <taxon>Porites</taxon>
    </lineage>
</organism>
<dbReference type="Gene3D" id="3.40.50.300">
    <property type="entry name" value="P-loop containing nucleotide triphosphate hydrolases"/>
    <property type="match status" value="1"/>
</dbReference>
<evidence type="ECO:0000256" key="10">
    <source>
        <dbReference type="ARBA" id="ARBA00023125"/>
    </source>
</evidence>
<keyword evidence="4" id="KW-0540">Nuclease</keyword>
<evidence type="ECO:0000256" key="3">
    <source>
        <dbReference type="ARBA" id="ARBA00022705"/>
    </source>
</evidence>
<evidence type="ECO:0000256" key="4">
    <source>
        <dbReference type="ARBA" id="ARBA00022722"/>
    </source>
</evidence>
<dbReference type="Gene3D" id="3.40.1310.20">
    <property type="match status" value="1"/>
</dbReference>
<keyword evidence="5" id="KW-0479">Metal-binding</keyword>
<gene>
    <name evidence="13" type="ORF">PEVE_00009921</name>
</gene>
<evidence type="ECO:0000256" key="1">
    <source>
        <dbReference type="ARBA" id="ARBA00022679"/>
    </source>
</evidence>
<dbReference type="InterPro" id="IPR049912">
    <property type="entry name" value="CRESS_DNA_REP"/>
</dbReference>
<evidence type="ECO:0000256" key="7">
    <source>
        <dbReference type="ARBA" id="ARBA00022759"/>
    </source>
</evidence>
<keyword evidence="9" id="KW-0190">Covalent protein-DNA linkage</keyword>
<evidence type="ECO:0000256" key="2">
    <source>
        <dbReference type="ARBA" id="ARBA00022695"/>
    </source>
</evidence>
<feature type="compositionally biased region" description="Acidic residues" evidence="11">
    <location>
        <begin position="18"/>
        <end position="40"/>
    </location>
</feature>
<dbReference type="Proteomes" id="UP001159427">
    <property type="component" value="Unassembled WGS sequence"/>
</dbReference>
<keyword evidence="7" id="KW-0255">Endonuclease</keyword>
<protein>
    <recommendedName>
        <fullName evidence="12">CRESS-DNA virus Rep endonuclease domain-containing protein</fullName>
    </recommendedName>
</protein>
<comment type="caution">
    <text evidence="13">The sequence shown here is derived from an EMBL/GenBank/DDBJ whole genome shotgun (WGS) entry which is preliminary data.</text>
</comment>
<keyword evidence="10" id="KW-0238">DNA-binding</keyword>
<keyword evidence="8" id="KW-0378">Hydrolase</keyword>
<dbReference type="SUPFAM" id="SSF52540">
    <property type="entry name" value="P-loop containing nucleoside triphosphate hydrolases"/>
    <property type="match status" value="1"/>
</dbReference>
<evidence type="ECO:0000256" key="6">
    <source>
        <dbReference type="ARBA" id="ARBA00022741"/>
    </source>
</evidence>
<evidence type="ECO:0000256" key="5">
    <source>
        <dbReference type="ARBA" id="ARBA00022723"/>
    </source>
</evidence>
<evidence type="ECO:0000259" key="12">
    <source>
        <dbReference type="PROSITE" id="PS52020"/>
    </source>
</evidence>
<evidence type="ECO:0000313" key="14">
    <source>
        <dbReference type="Proteomes" id="UP001159427"/>
    </source>
</evidence>
<keyword evidence="3" id="KW-0235">DNA replication</keyword>
<feature type="domain" description="CRESS-DNA virus Rep endonuclease" evidence="12">
    <location>
        <begin position="50"/>
        <end position="165"/>
    </location>
</feature>
<evidence type="ECO:0000256" key="11">
    <source>
        <dbReference type="SAM" id="MobiDB-lite"/>
    </source>
</evidence>
<sequence length="488" mass="55679">MATSEVDYNCQYESIEERSEEESEEGSEQLEDNGCSEELDVGSQQRLLHREVRSVYLITYSQADLDKFPTRDSFARTVVQAFDETRSGLADIVQWVCSQERHSSGGTHYHMAVKLSHARRWLRVRNYLDDNHSIQVNFSSVHSNYYSAWRYTTKEDSEYVQSVNHPDLVNSAPPRTQEASVTTTERGGTKRTAKKTRKRKAPRLSIFDVSKLVVAKGIKSRLELLALASRQMKEGKEDLAQFIANRGSKVVDEAIQVGWEMEEAEEKLKRKQMTRMEILHKALEGPCIANCNGEWLDVAEDTLARNNLSGGSFQSAVRELLEKGRGKYRNILIFGSANCGKTFLLNPLNVIYNTFTNPATSNFAWVGAESAEVLFLNDFRWSPQVLPWHDMLLLLEGQTVHLPAPKCHYAKDIVFETDTPIFCTGKHELVFIKGGCIDERETEMMRVRWRIFNFFSQIPHCEQRNVPPCPRCFAKLILCSNNNNNSSA</sequence>
<feature type="region of interest" description="Disordered" evidence="11">
    <location>
        <begin position="1"/>
        <end position="42"/>
    </location>
</feature>
<accession>A0ABN8R6S5</accession>
<proteinExistence type="predicted"/>
<dbReference type="PROSITE" id="PS52020">
    <property type="entry name" value="CRESS_DNA_REP"/>
    <property type="match status" value="1"/>
</dbReference>
<keyword evidence="14" id="KW-1185">Reference proteome</keyword>
<reference evidence="13 14" key="1">
    <citation type="submission" date="2022-05" db="EMBL/GenBank/DDBJ databases">
        <authorList>
            <consortium name="Genoscope - CEA"/>
            <person name="William W."/>
        </authorList>
    </citation>
    <scope>NUCLEOTIDE SEQUENCE [LARGE SCALE GENOMIC DNA]</scope>
</reference>
<evidence type="ECO:0000256" key="8">
    <source>
        <dbReference type="ARBA" id="ARBA00022801"/>
    </source>
</evidence>
<name>A0ABN8R6S5_9CNID</name>
<keyword evidence="1" id="KW-0808">Transferase</keyword>
<keyword evidence="6" id="KW-0547">Nucleotide-binding</keyword>
<evidence type="ECO:0000256" key="9">
    <source>
        <dbReference type="ARBA" id="ARBA00023124"/>
    </source>
</evidence>
<dbReference type="InterPro" id="IPR027417">
    <property type="entry name" value="P-loop_NTPase"/>
</dbReference>
<keyword evidence="2" id="KW-0548">Nucleotidyltransferase</keyword>
<evidence type="ECO:0000313" key="13">
    <source>
        <dbReference type="EMBL" id="CAH3175098.1"/>
    </source>
</evidence>
<dbReference type="EMBL" id="CALNXI010001693">
    <property type="protein sequence ID" value="CAH3175098.1"/>
    <property type="molecule type" value="Genomic_DNA"/>
</dbReference>
<feature type="region of interest" description="Disordered" evidence="11">
    <location>
        <begin position="165"/>
        <end position="197"/>
    </location>
</feature>